<dbReference type="SMART" id="SM00990">
    <property type="entry name" value="VRR_NUC"/>
    <property type="match status" value="1"/>
</dbReference>
<dbReference type="RefSeq" id="WP_084198220.1">
    <property type="nucleotide sequence ID" value="NZ_BMYL01000003.1"/>
</dbReference>
<evidence type="ECO:0000256" key="4">
    <source>
        <dbReference type="ARBA" id="ARBA00005533"/>
    </source>
</evidence>
<evidence type="ECO:0000313" key="13">
    <source>
        <dbReference type="Proteomes" id="UP000235162"/>
    </source>
</evidence>
<dbReference type="InterPro" id="IPR049125">
    <property type="entry name" value="FAN1-like_WH"/>
</dbReference>
<dbReference type="KEGG" id="hja:BST95_03800"/>
<evidence type="ECO:0000256" key="10">
    <source>
        <dbReference type="ARBA" id="ARBA00023211"/>
    </source>
</evidence>
<dbReference type="InterPro" id="IPR033315">
    <property type="entry name" value="Fan1-like"/>
</dbReference>
<dbReference type="PANTHER" id="PTHR15749">
    <property type="entry name" value="FANCONI-ASSOCIATED NUCLEASE 1"/>
    <property type="match status" value="1"/>
</dbReference>
<dbReference type="PANTHER" id="PTHR15749:SF4">
    <property type="entry name" value="FANCONI-ASSOCIATED NUCLEASE 1"/>
    <property type="match status" value="1"/>
</dbReference>
<reference evidence="12 13" key="1">
    <citation type="submission" date="2018-01" db="EMBL/GenBank/DDBJ databases">
        <title>The draft genome sequence of Halioglobus japonicus S1-36.</title>
        <authorList>
            <person name="Du Z.-J."/>
            <person name="Shi M.-J."/>
        </authorList>
    </citation>
    <scope>NUCLEOTIDE SEQUENCE [LARGE SCALE GENOMIC DNA]</scope>
    <source>
        <strain evidence="12 13">S1-36</strain>
    </source>
</reference>
<comment type="catalytic activity">
    <reaction evidence="1">
        <text>Hydrolytically removes 5'-nucleotides successively from the 3'-hydroxy termini of 3'-hydroxy-terminated oligonucleotides.</text>
        <dbReference type="EC" id="3.1.4.1"/>
    </reaction>
</comment>
<comment type="caution">
    <text evidence="12">The sequence shown here is derived from an EMBL/GenBank/DDBJ whole genome shotgun (WGS) entry which is preliminary data.</text>
</comment>
<evidence type="ECO:0000259" key="11">
    <source>
        <dbReference type="SMART" id="SM00990"/>
    </source>
</evidence>
<keyword evidence="8" id="KW-0378">Hydrolase</keyword>
<keyword evidence="9" id="KW-0460">Magnesium</keyword>
<proteinExistence type="inferred from homology"/>
<dbReference type="InterPro" id="IPR011856">
    <property type="entry name" value="tRNA_endonuc-like_dom_sf"/>
</dbReference>
<evidence type="ECO:0000256" key="5">
    <source>
        <dbReference type="ARBA" id="ARBA00012029"/>
    </source>
</evidence>
<dbReference type="InterPro" id="IPR014883">
    <property type="entry name" value="VRR_NUC"/>
</dbReference>
<keyword evidence="10" id="KW-0464">Manganese</keyword>
<evidence type="ECO:0000256" key="3">
    <source>
        <dbReference type="ARBA" id="ARBA00001946"/>
    </source>
</evidence>
<dbReference type="EC" id="3.1.4.1" evidence="5"/>
<keyword evidence="13" id="KW-1185">Reference proteome</keyword>
<dbReference type="GO" id="GO:0046872">
    <property type="term" value="F:metal ion binding"/>
    <property type="evidence" value="ECO:0007669"/>
    <property type="project" value="UniProtKB-KW"/>
</dbReference>
<evidence type="ECO:0000256" key="7">
    <source>
        <dbReference type="ARBA" id="ARBA00022723"/>
    </source>
</evidence>
<accession>A0AAP8MD93</accession>
<evidence type="ECO:0000256" key="1">
    <source>
        <dbReference type="ARBA" id="ARBA00000983"/>
    </source>
</evidence>
<dbReference type="GO" id="GO:0004528">
    <property type="term" value="F:phosphodiesterase I activity"/>
    <property type="evidence" value="ECO:0007669"/>
    <property type="project" value="UniProtKB-EC"/>
</dbReference>
<evidence type="ECO:0000256" key="9">
    <source>
        <dbReference type="ARBA" id="ARBA00022842"/>
    </source>
</evidence>
<name>A0AAP8MD93_9GAMM</name>
<dbReference type="GO" id="GO:0070336">
    <property type="term" value="F:flap-structured DNA binding"/>
    <property type="evidence" value="ECO:0007669"/>
    <property type="project" value="TreeGrafter"/>
</dbReference>
<dbReference type="Pfam" id="PF08774">
    <property type="entry name" value="VRR_NUC"/>
    <property type="match status" value="1"/>
</dbReference>
<evidence type="ECO:0000256" key="6">
    <source>
        <dbReference type="ARBA" id="ARBA00022722"/>
    </source>
</evidence>
<organism evidence="12 13">
    <name type="scientific">Halioglobus japonicus</name>
    <dbReference type="NCBI Taxonomy" id="930805"/>
    <lineage>
        <taxon>Bacteria</taxon>
        <taxon>Pseudomonadati</taxon>
        <taxon>Pseudomonadota</taxon>
        <taxon>Gammaproteobacteria</taxon>
        <taxon>Cellvibrionales</taxon>
        <taxon>Halieaceae</taxon>
        <taxon>Halioglobus</taxon>
    </lineage>
</organism>
<dbReference type="Proteomes" id="UP000235162">
    <property type="component" value="Unassembled WGS sequence"/>
</dbReference>
<protein>
    <recommendedName>
        <fullName evidence="5">phosphodiesterase I</fullName>
        <ecNumber evidence="5">3.1.4.1</ecNumber>
    </recommendedName>
</protein>
<evidence type="ECO:0000256" key="2">
    <source>
        <dbReference type="ARBA" id="ARBA00001936"/>
    </source>
</evidence>
<gene>
    <name evidence="12" type="ORF">C0029_12365</name>
</gene>
<dbReference type="GO" id="GO:0036297">
    <property type="term" value="P:interstrand cross-link repair"/>
    <property type="evidence" value="ECO:0007669"/>
    <property type="project" value="InterPro"/>
</dbReference>
<dbReference type="Pfam" id="PF21315">
    <property type="entry name" value="FAN1_HTH"/>
    <property type="match status" value="1"/>
</dbReference>
<dbReference type="GO" id="GO:0008409">
    <property type="term" value="F:5'-3' exonuclease activity"/>
    <property type="evidence" value="ECO:0007669"/>
    <property type="project" value="TreeGrafter"/>
</dbReference>
<keyword evidence="6" id="KW-0540">Nuclease</keyword>
<comment type="similarity">
    <text evidence="4">Belongs to the FAN1 family.</text>
</comment>
<evidence type="ECO:0000313" key="12">
    <source>
        <dbReference type="EMBL" id="PLW85417.1"/>
    </source>
</evidence>
<comment type="cofactor">
    <cofactor evidence="2">
        <name>Mn(2+)</name>
        <dbReference type="ChEBI" id="CHEBI:29035"/>
    </cofactor>
</comment>
<evidence type="ECO:0000256" key="8">
    <source>
        <dbReference type="ARBA" id="ARBA00022801"/>
    </source>
</evidence>
<dbReference type="GO" id="GO:0017108">
    <property type="term" value="F:5'-flap endonuclease activity"/>
    <property type="evidence" value="ECO:0007669"/>
    <property type="project" value="TreeGrafter"/>
</dbReference>
<dbReference type="Gene3D" id="3.40.1350.10">
    <property type="match status" value="1"/>
</dbReference>
<comment type="cofactor">
    <cofactor evidence="3">
        <name>Mg(2+)</name>
        <dbReference type="ChEBI" id="CHEBI:18420"/>
    </cofactor>
</comment>
<feature type="domain" description="VRR-NUC" evidence="11">
    <location>
        <begin position="429"/>
        <end position="543"/>
    </location>
</feature>
<sequence length="546" mass="61542">MDATAPVELAPHYYRDNFLRLLDTVERNYEDLLAPAEQAFVSAYRALAFDAQCLYVRLISRVGPWFREEQLDYPELNALPAAVEALLSAGLLVETNVLSVAETGSLFSRQSLAQAMGLDHKLRKAELLAALPEDEPIPVALFTAGRVIGPVGADIVEVLSLLFFGNRHQGLTDFVLSDLGVARHYPYTVDRSQRLFCDRGALDEYLGCAAIADAWWALREGAIDAIDLPSLAALALDFSPSYSSSLRRYARLCNSLARDLERAGEGEAALALYARSDLHPARERSARIHERAERYGQAAEICETIIEQPWGEEERDAAQRIMPRLQRALTGASQRRPRDNFARIELALTRDNQSVELLAANALAANWPDVYYVENQLMNSLFGLAFWEQIFAPLPGAFHHPFQSVPADMYEQGFAERREALLAARLDELATTDLSAELSAAWCRYQGYQCRWVNWRYVDEQLITRAASIIPREHLLAIWRRMLFDPGENRRGFPDLLALGESPGQYCMIEVKAPGDTLQDSQKRWLRFFASHDIPAQVAWVTWNHD</sequence>
<keyword evidence="7" id="KW-0479">Metal-binding</keyword>
<dbReference type="EMBL" id="PKUR01000003">
    <property type="protein sequence ID" value="PLW85417.1"/>
    <property type="molecule type" value="Genomic_DNA"/>
</dbReference>
<dbReference type="AlphaFoldDB" id="A0AAP8MD93"/>